<feature type="coiled-coil region" evidence="3">
    <location>
        <begin position="110"/>
        <end position="155"/>
    </location>
</feature>
<sequence length="271" mass="28991">MDVLTTLKSHLELFKKVNPLDCAAIITDDKGTILEYVSGKKFDINVAVNSRVAKSGAVAKCLDTGKEVYLNLPNEVYGMPIRVIAIPIFDNNKLIGAISTCTTLAAQETLQKASQNIAATSEEITATTEEVASSAALLSDNLVDLKDKIEDVVNEVKGTDNILSFINGIASSTNLLGLNAAIEAARAGEHGKGFSIVAKEIRKMSDDSAKSVKVIKEILNRIHEKSSIMLEVINETSSIGGQQSIATKEISLAIQELTSSAMNLEEISKII</sequence>
<comment type="caution">
    <text evidence="5">The sequence shown here is derived from an EMBL/GenBank/DDBJ whole genome shotgun (WGS) entry which is preliminary data.</text>
</comment>
<dbReference type="SUPFAM" id="SSF58104">
    <property type="entry name" value="Methyl-accepting chemotaxis protein (MCP) signaling domain"/>
    <property type="match status" value="1"/>
</dbReference>
<evidence type="ECO:0000313" key="6">
    <source>
        <dbReference type="Proteomes" id="UP000191154"/>
    </source>
</evidence>
<dbReference type="InterPro" id="IPR004089">
    <property type="entry name" value="MCPsignal_dom"/>
</dbReference>
<dbReference type="Proteomes" id="UP000191154">
    <property type="component" value="Unassembled WGS sequence"/>
</dbReference>
<proteinExistence type="predicted"/>
<dbReference type="PANTHER" id="PTHR32089:SF112">
    <property type="entry name" value="LYSOZYME-LIKE PROTEIN-RELATED"/>
    <property type="match status" value="1"/>
</dbReference>
<dbReference type="PROSITE" id="PS50111">
    <property type="entry name" value="CHEMOTAXIS_TRANSDUC_2"/>
    <property type="match status" value="1"/>
</dbReference>
<dbReference type="RefSeq" id="WP_077863649.1">
    <property type="nucleotide sequence ID" value="NZ_LZYZ01000001.1"/>
</dbReference>
<evidence type="ECO:0000259" key="4">
    <source>
        <dbReference type="PROSITE" id="PS50111"/>
    </source>
</evidence>
<gene>
    <name evidence="5" type="primary">yfmS_1</name>
    <name evidence="5" type="ORF">CLOSAC_01390</name>
</gene>
<protein>
    <submittedName>
        <fullName evidence="5">Putative sensory transducer protein YfmS</fullName>
    </submittedName>
</protein>
<evidence type="ECO:0000256" key="3">
    <source>
        <dbReference type="SAM" id="Coils"/>
    </source>
</evidence>
<evidence type="ECO:0000313" key="5">
    <source>
        <dbReference type="EMBL" id="OOM15868.1"/>
    </source>
</evidence>
<keyword evidence="1 2" id="KW-0807">Transducer</keyword>
<keyword evidence="3" id="KW-0175">Coiled coil</keyword>
<dbReference type="AlphaFoldDB" id="A0A1S8NHI1"/>
<dbReference type="Pfam" id="PF00015">
    <property type="entry name" value="MCPsignal"/>
    <property type="match status" value="1"/>
</dbReference>
<evidence type="ECO:0000256" key="1">
    <source>
        <dbReference type="ARBA" id="ARBA00023224"/>
    </source>
</evidence>
<feature type="domain" description="Methyl-accepting transducer" evidence="4">
    <location>
        <begin position="103"/>
        <end position="271"/>
    </location>
</feature>
<reference evidence="5 6" key="1">
    <citation type="submission" date="2016-05" db="EMBL/GenBank/DDBJ databases">
        <title>Microbial solvent formation.</title>
        <authorList>
            <person name="Poehlein A."/>
            <person name="Montoya Solano J.D."/>
            <person name="Flitsch S."/>
            <person name="Krabben P."/>
            <person name="Duerre P."/>
            <person name="Daniel R."/>
        </authorList>
    </citation>
    <scope>NUCLEOTIDE SEQUENCE [LARGE SCALE GENOMIC DNA]</scope>
    <source>
        <strain evidence="5 6">L1-8</strain>
    </source>
</reference>
<dbReference type="Gene3D" id="1.10.287.950">
    <property type="entry name" value="Methyl-accepting chemotaxis protein"/>
    <property type="match status" value="1"/>
</dbReference>
<dbReference type="PANTHER" id="PTHR32089">
    <property type="entry name" value="METHYL-ACCEPTING CHEMOTAXIS PROTEIN MCPB"/>
    <property type="match status" value="1"/>
</dbReference>
<dbReference type="GO" id="GO:0007165">
    <property type="term" value="P:signal transduction"/>
    <property type="evidence" value="ECO:0007669"/>
    <property type="project" value="UniProtKB-KW"/>
</dbReference>
<organism evidence="5 6">
    <name type="scientific">Clostridium saccharobutylicum</name>
    <dbReference type="NCBI Taxonomy" id="169679"/>
    <lineage>
        <taxon>Bacteria</taxon>
        <taxon>Bacillati</taxon>
        <taxon>Bacillota</taxon>
        <taxon>Clostridia</taxon>
        <taxon>Eubacteriales</taxon>
        <taxon>Clostridiaceae</taxon>
        <taxon>Clostridium</taxon>
    </lineage>
</organism>
<accession>A0A1S8NHI1</accession>
<dbReference type="SMART" id="SM00283">
    <property type="entry name" value="MA"/>
    <property type="match status" value="1"/>
</dbReference>
<dbReference type="STRING" id="169679.CSACC_34870"/>
<dbReference type="GO" id="GO:0016020">
    <property type="term" value="C:membrane"/>
    <property type="evidence" value="ECO:0007669"/>
    <property type="project" value="InterPro"/>
</dbReference>
<name>A0A1S8NHI1_CLOSA</name>
<dbReference type="EMBL" id="LZYZ01000001">
    <property type="protein sequence ID" value="OOM15868.1"/>
    <property type="molecule type" value="Genomic_DNA"/>
</dbReference>
<evidence type="ECO:0000256" key="2">
    <source>
        <dbReference type="PROSITE-ProRule" id="PRU00284"/>
    </source>
</evidence>